<dbReference type="AlphaFoldDB" id="A0A232M0P6"/>
<dbReference type="EMBL" id="NPHW01003258">
    <property type="protein sequence ID" value="OXV09894.1"/>
    <property type="molecule type" value="Genomic_DNA"/>
</dbReference>
<evidence type="ECO:0000313" key="1">
    <source>
        <dbReference type="EMBL" id="OXV09894.1"/>
    </source>
</evidence>
<gene>
    <name evidence="1" type="ORF">Egran_02343</name>
</gene>
<proteinExistence type="predicted"/>
<dbReference type="Proteomes" id="UP000243515">
    <property type="component" value="Unassembled WGS sequence"/>
</dbReference>
<organism evidence="1 2">
    <name type="scientific">Elaphomyces granulatus</name>
    <dbReference type="NCBI Taxonomy" id="519963"/>
    <lineage>
        <taxon>Eukaryota</taxon>
        <taxon>Fungi</taxon>
        <taxon>Dikarya</taxon>
        <taxon>Ascomycota</taxon>
        <taxon>Pezizomycotina</taxon>
        <taxon>Eurotiomycetes</taxon>
        <taxon>Eurotiomycetidae</taxon>
        <taxon>Eurotiales</taxon>
        <taxon>Elaphomycetaceae</taxon>
        <taxon>Elaphomyces</taxon>
    </lineage>
</organism>
<sequence>MPADGLTKRLSADKHSKFVQQLGMHDVSTLIA</sequence>
<comment type="caution">
    <text evidence="1">The sequence shown here is derived from an EMBL/GenBank/DDBJ whole genome shotgun (WGS) entry which is preliminary data.</text>
</comment>
<protein>
    <submittedName>
        <fullName evidence="1">Uncharacterized protein</fullName>
    </submittedName>
</protein>
<name>A0A232M0P6_9EURO</name>
<evidence type="ECO:0000313" key="2">
    <source>
        <dbReference type="Proteomes" id="UP000243515"/>
    </source>
</evidence>
<feature type="non-terminal residue" evidence="1">
    <location>
        <position position="32"/>
    </location>
</feature>
<accession>A0A232M0P6</accession>
<keyword evidence="2" id="KW-1185">Reference proteome</keyword>
<reference evidence="1 2" key="1">
    <citation type="journal article" date="2015" name="Environ. Microbiol.">
        <title>Metagenome sequence of Elaphomyces granulatus from sporocarp tissue reveals Ascomycota ectomycorrhizal fingerprints of genome expansion and a Proteobacteria-rich microbiome.</title>
        <authorList>
            <person name="Quandt C.A."/>
            <person name="Kohler A."/>
            <person name="Hesse C.N."/>
            <person name="Sharpton T.J."/>
            <person name="Martin F."/>
            <person name="Spatafora J.W."/>
        </authorList>
    </citation>
    <scope>NUCLEOTIDE SEQUENCE [LARGE SCALE GENOMIC DNA]</scope>
    <source>
        <strain evidence="1 2">OSC145934</strain>
    </source>
</reference>